<name>A0A7W7FHV2_9MICO</name>
<organism evidence="1 2">
    <name type="scientific">Microbacterium marinum</name>
    <dbReference type="NCBI Taxonomy" id="421115"/>
    <lineage>
        <taxon>Bacteria</taxon>
        <taxon>Bacillati</taxon>
        <taxon>Actinomycetota</taxon>
        <taxon>Actinomycetes</taxon>
        <taxon>Micrococcales</taxon>
        <taxon>Microbacteriaceae</taxon>
        <taxon>Microbacterium</taxon>
    </lineage>
</organism>
<gene>
    <name evidence="1" type="ORF">BKA24_000147</name>
</gene>
<keyword evidence="2" id="KW-1185">Reference proteome</keyword>
<evidence type="ECO:0000313" key="2">
    <source>
        <dbReference type="Proteomes" id="UP000573729"/>
    </source>
</evidence>
<accession>A0A7W7FHV2</accession>
<comment type="caution">
    <text evidence="1">The sequence shown here is derived from an EMBL/GenBank/DDBJ whole genome shotgun (WGS) entry which is preliminary data.</text>
</comment>
<sequence>MSASTPSDVLRDAAAARTRRDQLRVQAAAAADLVATRGRETAELQERLSAETADVEGLEKLSPARLWASLRGELDDRLARERAERQIAAQAVDGATERLRSARTEADRLAAAISELGDVDAAFAAALAARAAVLRAEGSAASDELVAIDTQFGALAAEGIEISEAQRALALAQRALAEAQRALDSAGGWSTYDTFFGGGMIADLMKHDRISQSARAFAAVNRALEHLAAELADLGAGPVEAVQISDSLAVFDVLFDNILSDWVVRERIAEAAQQADQLGRRLAALEVDLAGRLDGVAERRGWLIERREALLLAD</sequence>
<protein>
    <submittedName>
        <fullName evidence="1">Uncharacterized protein</fullName>
    </submittedName>
</protein>
<dbReference type="AlphaFoldDB" id="A0A7W7FHV2"/>
<evidence type="ECO:0000313" key="1">
    <source>
        <dbReference type="EMBL" id="MBB4665438.1"/>
    </source>
</evidence>
<dbReference type="EMBL" id="JACHMD010000001">
    <property type="protein sequence ID" value="MBB4665438.1"/>
    <property type="molecule type" value="Genomic_DNA"/>
</dbReference>
<dbReference type="RefSeq" id="WP_184214341.1">
    <property type="nucleotide sequence ID" value="NZ_JACHMD010000001.1"/>
</dbReference>
<dbReference type="Proteomes" id="UP000573729">
    <property type="component" value="Unassembled WGS sequence"/>
</dbReference>
<reference evidence="1 2" key="1">
    <citation type="submission" date="2020-08" db="EMBL/GenBank/DDBJ databases">
        <title>Sequencing the genomes of 1000 actinobacteria strains.</title>
        <authorList>
            <person name="Klenk H.-P."/>
        </authorList>
    </citation>
    <scope>NUCLEOTIDE SEQUENCE [LARGE SCALE GENOMIC DNA]</scope>
    <source>
        <strain evidence="1 2">DSM 24947</strain>
    </source>
</reference>
<proteinExistence type="predicted"/>